<organism evidence="2 3">
    <name type="scientific">Arcicella rigui</name>
    <dbReference type="NCBI Taxonomy" id="797020"/>
    <lineage>
        <taxon>Bacteria</taxon>
        <taxon>Pseudomonadati</taxon>
        <taxon>Bacteroidota</taxon>
        <taxon>Cytophagia</taxon>
        <taxon>Cytophagales</taxon>
        <taxon>Flectobacillaceae</taxon>
        <taxon>Arcicella</taxon>
    </lineage>
</organism>
<dbReference type="EMBL" id="JAYFUM010000005">
    <property type="protein sequence ID" value="MEA5138285.1"/>
    <property type="molecule type" value="Genomic_DNA"/>
</dbReference>
<name>A0ABU5Q624_9BACT</name>
<feature type="domain" description="DM13" evidence="1">
    <location>
        <begin position="37"/>
        <end position="141"/>
    </location>
</feature>
<dbReference type="Proteomes" id="UP001302949">
    <property type="component" value="Unassembled WGS sequence"/>
</dbReference>
<reference evidence="2 3" key="1">
    <citation type="submission" date="2023-12" db="EMBL/GenBank/DDBJ databases">
        <title>Novel species of the genus Arcicella isolated from rivers.</title>
        <authorList>
            <person name="Lu H."/>
        </authorList>
    </citation>
    <scope>NUCLEOTIDE SEQUENCE [LARGE SCALE GENOMIC DNA]</scope>
    <source>
        <strain evidence="2 3">KCTC 23307</strain>
    </source>
</reference>
<dbReference type="Pfam" id="PF10517">
    <property type="entry name" value="DM13"/>
    <property type="match status" value="1"/>
</dbReference>
<dbReference type="RefSeq" id="WP_323295454.1">
    <property type="nucleotide sequence ID" value="NZ_JAYFUM010000005.1"/>
</dbReference>
<evidence type="ECO:0000259" key="1">
    <source>
        <dbReference type="PROSITE" id="PS51549"/>
    </source>
</evidence>
<gene>
    <name evidence="2" type="ORF">VB248_04035</name>
</gene>
<keyword evidence="3" id="KW-1185">Reference proteome</keyword>
<sequence>MKKIIFSLFVCICLSSCVKDIELQPLNQTPKPSIQDGTKEAEGIFMNGVHQVSGSVKLISDSQDPQKKYLSFQQFNTEQGPDLYIYLSEDTRPSNAISVAKLGNTGTFSLEIPNGSITPKHQYVLVWCKQFSVLFGSAKLAK</sequence>
<comment type="caution">
    <text evidence="2">The sequence shown here is derived from an EMBL/GenBank/DDBJ whole genome shotgun (WGS) entry which is preliminary data.</text>
</comment>
<evidence type="ECO:0000313" key="2">
    <source>
        <dbReference type="EMBL" id="MEA5138285.1"/>
    </source>
</evidence>
<evidence type="ECO:0000313" key="3">
    <source>
        <dbReference type="Proteomes" id="UP001302949"/>
    </source>
</evidence>
<proteinExistence type="predicted"/>
<dbReference type="PROSITE" id="PS51549">
    <property type="entry name" value="DM13"/>
    <property type="match status" value="1"/>
</dbReference>
<dbReference type="InterPro" id="IPR019545">
    <property type="entry name" value="DM13_domain"/>
</dbReference>
<accession>A0ABU5Q624</accession>
<protein>
    <submittedName>
        <fullName evidence="2">DM13 domain-containing protein</fullName>
    </submittedName>
</protein>